<sequence>MEEDQISVLQSPLVVNQERSHDFGGEVNQHEGCCREEVVEEVKKQLGLALSLIAVSLLQYCLEVISIMFVGHLGELPLSGASMATSFASVTGFSVLGSHVSSKFG</sequence>
<dbReference type="Pfam" id="PF01554">
    <property type="entry name" value="MatE"/>
    <property type="match status" value="1"/>
</dbReference>
<name>A0ABC8S8E2_9AQUA</name>
<organism evidence="3 4">
    <name type="scientific">Ilex paraguariensis</name>
    <name type="common">yerba mate</name>
    <dbReference type="NCBI Taxonomy" id="185542"/>
    <lineage>
        <taxon>Eukaryota</taxon>
        <taxon>Viridiplantae</taxon>
        <taxon>Streptophyta</taxon>
        <taxon>Embryophyta</taxon>
        <taxon>Tracheophyta</taxon>
        <taxon>Spermatophyta</taxon>
        <taxon>Magnoliopsida</taxon>
        <taxon>eudicotyledons</taxon>
        <taxon>Gunneridae</taxon>
        <taxon>Pentapetalae</taxon>
        <taxon>asterids</taxon>
        <taxon>campanulids</taxon>
        <taxon>Aquifoliales</taxon>
        <taxon>Aquifoliaceae</taxon>
        <taxon>Ilex</taxon>
    </lineage>
</organism>
<evidence type="ECO:0000313" key="3">
    <source>
        <dbReference type="EMBL" id="CAK9151303.1"/>
    </source>
</evidence>
<keyword evidence="2" id="KW-0812">Transmembrane</keyword>
<feature type="transmembrane region" description="Helical" evidence="2">
    <location>
        <begin position="46"/>
        <end position="70"/>
    </location>
</feature>
<dbReference type="AlphaFoldDB" id="A0ABC8S8E2"/>
<accession>A0ABC8S8E2</accession>
<comment type="caution">
    <text evidence="3">The sequence shown here is derived from an EMBL/GenBank/DDBJ whole genome shotgun (WGS) entry which is preliminary data.</text>
</comment>
<protein>
    <submittedName>
        <fullName evidence="3">Uncharacterized protein</fullName>
    </submittedName>
</protein>
<evidence type="ECO:0000256" key="2">
    <source>
        <dbReference type="SAM" id="Phobius"/>
    </source>
</evidence>
<evidence type="ECO:0000256" key="1">
    <source>
        <dbReference type="ARBA" id="ARBA00010199"/>
    </source>
</evidence>
<feature type="transmembrane region" description="Helical" evidence="2">
    <location>
        <begin position="76"/>
        <end position="96"/>
    </location>
</feature>
<keyword evidence="2" id="KW-0472">Membrane</keyword>
<evidence type="ECO:0000313" key="4">
    <source>
        <dbReference type="Proteomes" id="UP001642360"/>
    </source>
</evidence>
<dbReference type="Proteomes" id="UP001642360">
    <property type="component" value="Unassembled WGS sequence"/>
</dbReference>
<keyword evidence="2" id="KW-1133">Transmembrane helix</keyword>
<proteinExistence type="inferred from homology"/>
<reference evidence="3 4" key="1">
    <citation type="submission" date="2024-02" db="EMBL/GenBank/DDBJ databases">
        <authorList>
            <person name="Vignale AGUSTIN F."/>
            <person name="Sosa J E."/>
            <person name="Modenutti C."/>
        </authorList>
    </citation>
    <scope>NUCLEOTIDE SEQUENCE [LARGE SCALE GENOMIC DNA]</scope>
</reference>
<dbReference type="PANTHER" id="PTHR11206">
    <property type="entry name" value="MULTIDRUG RESISTANCE PROTEIN"/>
    <property type="match status" value="1"/>
</dbReference>
<comment type="similarity">
    <text evidence="1">Belongs to the multi antimicrobial extrusion (MATE) (TC 2.A.66.1) family.</text>
</comment>
<dbReference type="InterPro" id="IPR002528">
    <property type="entry name" value="MATE_fam"/>
</dbReference>
<gene>
    <name evidence="3" type="ORF">ILEXP_LOCUS19457</name>
</gene>
<dbReference type="EMBL" id="CAUOFW020002114">
    <property type="protein sequence ID" value="CAK9151303.1"/>
    <property type="molecule type" value="Genomic_DNA"/>
</dbReference>
<keyword evidence="4" id="KW-1185">Reference proteome</keyword>